<feature type="binding site" evidence="16">
    <location>
        <position position="471"/>
    </location>
    <ligand>
        <name>substrate</name>
    </ligand>
</feature>
<name>A0A2T4UIK5_9ACTN</name>
<feature type="binding site" evidence="17">
    <location>
        <position position="69"/>
    </location>
    <ligand>
        <name>thiamine diphosphate</name>
        <dbReference type="ChEBI" id="CHEBI:58937"/>
    </ligand>
</feature>
<feature type="binding site" evidence="18">
    <location>
        <position position="194"/>
    </location>
    <ligand>
        <name>Mg(2+)</name>
        <dbReference type="ChEBI" id="CHEBI:18420"/>
    </ligand>
</feature>
<evidence type="ECO:0000256" key="10">
    <source>
        <dbReference type="ARBA" id="ARBA00022837"/>
    </source>
</evidence>
<comment type="catalytic activity">
    <reaction evidence="13">
        <text>D-sedoheptulose 7-phosphate + D-glyceraldehyde 3-phosphate = aldehydo-D-ribose 5-phosphate + D-xylulose 5-phosphate</text>
        <dbReference type="Rhea" id="RHEA:10508"/>
        <dbReference type="ChEBI" id="CHEBI:57483"/>
        <dbReference type="ChEBI" id="CHEBI:57737"/>
        <dbReference type="ChEBI" id="CHEBI:58273"/>
        <dbReference type="ChEBI" id="CHEBI:59776"/>
        <dbReference type="EC" id="2.2.1.1"/>
    </reaction>
</comment>
<dbReference type="SUPFAM" id="SSF52922">
    <property type="entry name" value="TK C-terminal domain-like"/>
    <property type="match status" value="1"/>
</dbReference>
<feature type="site" description="Important for catalytic activity" evidence="19">
    <location>
        <position position="268"/>
    </location>
</feature>
<organism evidence="22 23">
    <name type="scientific">Paraconexibacter algicola</name>
    <dbReference type="NCBI Taxonomy" id="2133960"/>
    <lineage>
        <taxon>Bacteria</taxon>
        <taxon>Bacillati</taxon>
        <taxon>Actinomycetota</taxon>
        <taxon>Thermoleophilia</taxon>
        <taxon>Solirubrobacterales</taxon>
        <taxon>Paraconexibacteraceae</taxon>
        <taxon>Paraconexibacter</taxon>
    </lineage>
</organism>
<dbReference type="EMBL" id="PYYB01000001">
    <property type="protein sequence ID" value="PTL59068.1"/>
    <property type="molecule type" value="Genomic_DNA"/>
</dbReference>
<comment type="cofactor">
    <cofactor evidence="1">
        <name>Ca(2+)</name>
        <dbReference type="ChEBI" id="CHEBI:29108"/>
    </cofactor>
</comment>
<feature type="binding site" evidence="16">
    <location>
        <position position="268"/>
    </location>
    <ligand>
        <name>substrate</name>
    </ligand>
</feature>
<feature type="binding site" evidence="16">
    <location>
        <position position="29"/>
    </location>
    <ligand>
        <name>substrate</name>
    </ligand>
</feature>
<dbReference type="RefSeq" id="WP_107567504.1">
    <property type="nucleotide sequence ID" value="NZ_PYYB01000001.1"/>
</dbReference>
<comment type="cofactor">
    <cofactor evidence="2">
        <name>Mn(2+)</name>
        <dbReference type="ChEBI" id="CHEBI:29035"/>
    </cofactor>
</comment>
<evidence type="ECO:0000313" key="23">
    <source>
        <dbReference type="Proteomes" id="UP000240739"/>
    </source>
</evidence>
<dbReference type="InterPro" id="IPR009014">
    <property type="entry name" value="Transketo_C/PFOR_II"/>
</dbReference>
<dbReference type="NCBIfam" id="TIGR00232">
    <property type="entry name" value="tktlase_bact"/>
    <property type="match status" value="1"/>
</dbReference>
<evidence type="ECO:0000256" key="12">
    <source>
        <dbReference type="ARBA" id="ARBA00023052"/>
    </source>
</evidence>
<comment type="cofactor">
    <cofactor evidence="3">
        <name>Co(2+)</name>
        <dbReference type="ChEBI" id="CHEBI:48828"/>
    </cofactor>
</comment>
<evidence type="ECO:0000256" key="20">
    <source>
        <dbReference type="SAM" id="MobiDB-lite"/>
    </source>
</evidence>
<evidence type="ECO:0000256" key="14">
    <source>
        <dbReference type="NCBIfam" id="TIGR00232"/>
    </source>
</evidence>
<comment type="caution">
    <text evidence="22">The sequence shown here is derived from an EMBL/GenBank/DDBJ whole genome shotgun (WGS) entry which is preliminary data.</text>
</comment>
<feature type="binding site" evidence="16">
    <location>
        <position position="392"/>
    </location>
    <ligand>
        <name>substrate</name>
    </ligand>
</feature>
<evidence type="ECO:0000256" key="17">
    <source>
        <dbReference type="PIRSR" id="PIRSR605478-3"/>
    </source>
</evidence>
<dbReference type="Pfam" id="PF02779">
    <property type="entry name" value="Transket_pyr"/>
    <property type="match status" value="1"/>
</dbReference>
<keyword evidence="10" id="KW-0106">Calcium</keyword>
<feature type="binding site" evidence="17">
    <location>
        <position position="447"/>
    </location>
    <ligand>
        <name>thiamine diphosphate</name>
        <dbReference type="ChEBI" id="CHEBI:58937"/>
    </ligand>
</feature>
<dbReference type="GO" id="GO:0006098">
    <property type="term" value="P:pentose-phosphate shunt"/>
    <property type="evidence" value="ECO:0007669"/>
    <property type="project" value="TreeGrafter"/>
</dbReference>
<evidence type="ECO:0000256" key="3">
    <source>
        <dbReference type="ARBA" id="ARBA00001941"/>
    </source>
</evidence>
<dbReference type="InterPro" id="IPR033247">
    <property type="entry name" value="Transketolase_fam"/>
</dbReference>
<comment type="similarity">
    <text evidence="5">Belongs to the transketolase family.</text>
</comment>
<dbReference type="OrthoDB" id="8732661at2"/>
<evidence type="ECO:0000259" key="21">
    <source>
        <dbReference type="SMART" id="SM00861"/>
    </source>
</evidence>
<dbReference type="InterPro" id="IPR029061">
    <property type="entry name" value="THDP-binding"/>
</dbReference>
<evidence type="ECO:0000256" key="2">
    <source>
        <dbReference type="ARBA" id="ARBA00001936"/>
    </source>
</evidence>
<keyword evidence="8" id="KW-0808">Transferase</keyword>
<dbReference type="GO" id="GO:0004802">
    <property type="term" value="F:transketolase activity"/>
    <property type="evidence" value="ECO:0007669"/>
    <property type="project" value="UniProtKB-UniRule"/>
</dbReference>
<feature type="binding site" evidence="16">
    <location>
        <position position="479"/>
    </location>
    <ligand>
        <name>substrate</name>
    </ligand>
</feature>
<feature type="region of interest" description="Disordered" evidence="20">
    <location>
        <begin position="96"/>
        <end position="122"/>
    </location>
</feature>
<dbReference type="InterPro" id="IPR005478">
    <property type="entry name" value="Transketolase_bac-like"/>
</dbReference>
<sequence>MAAADLDQLSIDTIRTLSMDAIQKANSGHPGLPLGMAPAAFLLYAEVMKHDPQDPDWPDRDRFVLSAGHGSMLQYAALHLAGYDLTVEDLQQFRQWDSRTPGHPERERREDGSWRTPGVEVTTGPLGQGFANGVGLAMAEKFLRETFGSEVQDHFTYAIVSDGDLMEGIASEAASLAGHLGLGKLVYLYDDNDISLDGPTSLSFDEDTTARFESYGWHVQTVEDANDLAALRAAIAAAQAETAKPSLIRVKSIIGYPAPNKQGTSGAHGAPLGEDEIRATKEIMGWDPDAQFLVPDGVLEHAGAAGRKGAEERAAWEQRLEAMKAADADKAAAWDAGWSCRPLPGLAEVLPGDAEAFGKPKLATRAAGKAVMAAFAGHVPTMVGGAADLSGSTATIFPGGDDERFTKDQVGRNVYWGVREHAMGGAVNGLAAHGGIVRPYGSTFLQFADYMRGSIRLSALQELNVAWVFTHDSVAVGEDGPTHQPVEHLLSLRAIPGLTVIRPADATEVAEAWRVILEELDGPAALILSRQDLPILDREKLESARGLARGAYVLREPEGEESASIIATGSEVAVALEAADKLAAAGVHVRVVSMPSWELFDEQDEEIQEDVLPGDLPTVSIEAGVTIGWERYADIPLGIDHFGASAPGGELLERFGITADAVVEAVQELLEEE</sequence>
<dbReference type="EC" id="2.2.1.1" evidence="7 14"/>
<dbReference type="GO" id="GO:0005829">
    <property type="term" value="C:cytosol"/>
    <property type="evidence" value="ECO:0007669"/>
    <property type="project" value="TreeGrafter"/>
</dbReference>
<comment type="function">
    <text evidence="4">Catalyzes the transfer of a two-carbon ketol group from a ketose donor to an aldose acceptor, via a covalent intermediate with the cofactor thiamine pyrophosphate.</text>
</comment>
<evidence type="ECO:0000256" key="5">
    <source>
        <dbReference type="ARBA" id="ARBA00007131"/>
    </source>
</evidence>
<feature type="binding site" evidence="17">
    <location>
        <position position="192"/>
    </location>
    <ligand>
        <name>thiamine diphosphate</name>
        <dbReference type="ChEBI" id="CHEBI:58937"/>
    </ligand>
</feature>
<keyword evidence="9 18" id="KW-0479">Metal-binding</keyword>
<feature type="binding site" evidence="18">
    <location>
        <position position="192"/>
    </location>
    <ligand>
        <name>Mg(2+)</name>
        <dbReference type="ChEBI" id="CHEBI:18420"/>
    </ligand>
</feature>
<keyword evidence="23" id="KW-1185">Reference proteome</keyword>
<dbReference type="InterPro" id="IPR055152">
    <property type="entry name" value="Transketolase-like_C_2"/>
</dbReference>
<evidence type="ECO:0000256" key="11">
    <source>
        <dbReference type="ARBA" id="ARBA00022842"/>
    </source>
</evidence>
<dbReference type="SMART" id="SM00861">
    <property type="entry name" value="Transket_pyr"/>
    <property type="match status" value="1"/>
</dbReference>
<feature type="active site" description="Proton donor" evidence="15">
    <location>
        <position position="420"/>
    </location>
</feature>
<dbReference type="Proteomes" id="UP000240739">
    <property type="component" value="Unassembled WGS sequence"/>
</dbReference>
<dbReference type="FunFam" id="3.40.50.970:FF:000045">
    <property type="entry name" value="Transketolase"/>
    <property type="match status" value="1"/>
</dbReference>
<feature type="binding site" evidence="18">
    <location>
        <position position="162"/>
    </location>
    <ligand>
        <name>Mg(2+)</name>
        <dbReference type="ChEBI" id="CHEBI:18420"/>
    </ligand>
</feature>
<evidence type="ECO:0000256" key="9">
    <source>
        <dbReference type="ARBA" id="ARBA00022723"/>
    </source>
</evidence>
<feature type="compositionally biased region" description="Basic and acidic residues" evidence="20">
    <location>
        <begin position="96"/>
        <end position="113"/>
    </location>
</feature>
<feature type="binding site" evidence="17">
    <location>
        <begin position="124"/>
        <end position="126"/>
    </location>
    <ligand>
        <name>thiamine diphosphate</name>
        <dbReference type="ChEBI" id="CHEBI:58937"/>
    </ligand>
</feature>
<feature type="domain" description="Transketolase-like pyrimidine-binding" evidence="21">
    <location>
        <begin position="362"/>
        <end position="535"/>
    </location>
</feature>
<proteinExistence type="inferred from homology"/>
<feature type="binding site" evidence="16">
    <location>
        <position position="365"/>
    </location>
    <ligand>
        <name>substrate</name>
    </ligand>
</feature>
<comment type="cofactor">
    <cofactor evidence="17">
        <name>thiamine diphosphate</name>
        <dbReference type="ChEBI" id="CHEBI:58937"/>
    </cofactor>
    <text evidence="17">Binds 1 thiamine pyrophosphate per subunit. During the reaction, the substrate forms a covalent intermediate with the cofactor.</text>
</comment>
<comment type="cofactor">
    <cofactor evidence="18">
        <name>Mg(2+)</name>
        <dbReference type="ChEBI" id="CHEBI:18420"/>
    </cofactor>
    <text evidence="18">Binds 1 Mg(2+) ion per subunit. Can also utilize other divalent metal cations, such as Ca(2+), Mn(2+) and Co(2+).</text>
</comment>
<feature type="binding site" evidence="16">
    <location>
        <position position="530"/>
    </location>
    <ligand>
        <name>substrate</name>
    </ligand>
</feature>
<reference evidence="22 23" key="1">
    <citation type="submission" date="2018-03" db="EMBL/GenBank/DDBJ databases">
        <title>Aquarubrobacter algicola gen. nov., sp. nov., a novel actinobacterium isolated from shallow eutrophic lake during the end of cyanobacterial harmful algal blooms.</title>
        <authorList>
            <person name="Chun S.J."/>
        </authorList>
    </citation>
    <scope>NUCLEOTIDE SEQUENCE [LARGE SCALE GENOMIC DNA]</scope>
    <source>
        <strain evidence="22 23">Seoho-28</strain>
    </source>
</reference>
<feature type="binding site" evidence="17">
    <location>
        <position position="268"/>
    </location>
    <ligand>
        <name>thiamine diphosphate</name>
        <dbReference type="ChEBI" id="CHEBI:58937"/>
    </ligand>
</feature>
<feature type="binding site" evidence="16">
    <location>
        <position position="483"/>
    </location>
    <ligand>
        <name>substrate</name>
    </ligand>
</feature>
<gene>
    <name evidence="22" type="primary">tkt</name>
    <name evidence="22" type="ORF">C7Y72_05105</name>
</gene>
<keyword evidence="12 17" id="KW-0786">Thiamine pyrophosphate</keyword>
<protein>
    <recommendedName>
        <fullName evidence="7 14">Transketolase</fullName>
        <ecNumber evidence="7 14">2.2.1.1</ecNumber>
    </recommendedName>
</protein>
<dbReference type="AlphaFoldDB" id="A0A2T4UIK5"/>
<evidence type="ECO:0000313" key="22">
    <source>
        <dbReference type="EMBL" id="PTL59068.1"/>
    </source>
</evidence>
<dbReference type="GO" id="GO:0000287">
    <property type="term" value="F:magnesium ion binding"/>
    <property type="evidence" value="ECO:0007669"/>
    <property type="project" value="UniProtKB-ARBA"/>
</dbReference>
<evidence type="ECO:0000256" key="6">
    <source>
        <dbReference type="ARBA" id="ARBA00011738"/>
    </source>
</evidence>
<evidence type="ECO:0000256" key="1">
    <source>
        <dbReference type="ARBA" id="ARBA00001913"/>
    </source>
</evidence>
<dbReference type="CDD" id="cd02012">
    <property type="entry name" value="TPP_TK"/>
    <property type="match status" value="1"/>
</dbReference>
<evidence type="ECO:0000256" key="15">
    <source>
        <dbReference type="PIRSR" id="PIRSR605478-1"/>
    </source>
</evidence>
<dbReference type="Gene3D" id="3.40.50.970">
    <property type="match status" value="2"/>
</dbReference>
<feature type="site" description="Important for catalytic activity" evidence="19">
    <location>
        <position position="29"/>
    </location>
</feature>
<comment type="subunit">
    <text evidence="6">Homodimer.</text>
</comment>
<dbReference type="InterPro" id="IPR005474">
    <property type="entry name" value="Transketolase_N"/>
</dbReference>
<dbReference type="PANTHER" id="PTHR43522">
    <property type="entry name" value="TRANSKETOLASE"/>
    <property type="match status" value="1"/>
</dbReference>
<evidence type="ECO:0000256" key="13">
    <source>
        <dbReference type="ARBA" id="ARBA00049473"/>
    </source>
</evidence>
<dbReference type="CDD" id="cd07033">
    <property type="entry name" value="TPP_PYR_DXS_TK_like"/>
    <property type="match status" value="1"/>
</dbReference>
<dbReference type="PROSITE" id="PS00801">
    <property type="entry name" value="TRANSKETOLASE_1"/>
    <property type="match status" value="1"/>
</dbReference>
<dbReference type="PANTHER" id="PTHR43522:SF2">
    <property type="entry name" value="TRANSKETOLASE 1-RELATED"/>
    <property type="match status" value="1"/>
</dbReference>
<accession>A0A2T4UIK5</accession>
<dbReference type="SUPFAM" id="SSF52518">
    <property type="entry name" value="Thiamin diphosphate-binding fold (THDP-binding)"/>
    <property type="match status" value="2"/>
</dbReference>
<evidence type="ECO:0000256" key="4">
    <source>
        <dbReference type="ARBA" id="ARBA00002931"/>
    </source>
</evidence>
<dbReference type="Gene3D" id="3.40.50.920">
    <property type="match status" value="1"/>
</dbReference>
<dbReference type="Pfam" id="PF22613">
    <property type="entry name" value="Transketolase_C_1"/>
    <property type="match status" value="1"/>
</dbReference>
<evidence type="ECO:0000256" key="7">
    <source>
        <dbReference type="ARBA" id="ARBA00013152"/>
    </source>
</evidence>
<dbReference type="Pfam" id="PF00456">
    <property type="entry name" value="Transketolase_N"/>
    <property type="match status" value="1"/>
</dbReference>
<keyword evidence="11 18" id="KW-0460">Magnesium</keyword>
<feature type="binding site" evidence="17">
    <location>
        <position position="163"/>
    </location>
    <ligand>
        <name>thiamine diphosphate</name>
        <dbReference type="ChEBI" id="CHEBI:58937"/>
    </ligand>
</feature>
<evidence type="ECO:0000256" key="8">
    <source>
        <dbReference type="ARBA" id="ARBA00022679"/>
    </source>
</evidence>
<evidence type="ECO:0000256" key="18">
    <source>
        <dbReference type="PIRSR" id="PIRSR605478-4"/>
    </source>
</evidence>
<dbReference type="FunFam" id="3.40.50.970:FF:000004">
    <property type="entry name" value="Transketolase"/>
    <property type="match status" value="1"/>
</dbReference>
<evidence type="ECO:0000256" key="16">
    <source>
        <dbReference type="PIRSR" id="PIRSR605478-2"/>
    </source>
</evidence>
<evidence type="ECO:0000256" key="19">
    <source>
        <dbReference type="PIRSR" id="PIRSR605478-5"/>
    </source>
</evidence>
<dbReference type="FunFam" id="3.40.50.920:FF:000003">
    <property type="entry name" value="Transketolase"/>
    <property type="match status" value="1"/>
</dbReference>
<dbReference type="InterPro" id="IPR005475">
    <property type="entry name" value="Transketolase-like_Pyr-bd"/>
</dbReference>
<dbReference type="InterPro" id="IPR049557">
    <property type="entry name" value="Transketolase_CS"/>
</dbReference>